<dbReference type="Proteomes" id="UP000177912">
    <property type="component" value="Unassembled WGS sequence"/>
</dbReference>
<name>A0A1F5NRR1_9BACT</name>
<reference evidence="2 3" key="1">
    <citation type="journal article" date="2016" name="Nat. Commun.">
        <title>Thousands of microbial genomes shed light on interconnected biogeochemical processes in an aquifer system.</title>
        <authorList>
            <person name="Anantharaman K."/>
            <person name="Brown C.T."/>
            <person name="Hug L.A."/>
            <person name="Sharon I."/>
            <person name="Castelle C.J."/>
            <person name="Probst A.J."/>
            <person name="Thomas B.C."/>
            <person name="Singh A."/>
            <person name="Wilkins M.J."/>
            <person name="Karaoz U."/>
            <person name="Brodie E.L."/>
            <person name="Williams K.H."/>
            <person name="Hubbard S.S."/>
            <person name="Banfield J.F."/>
        </authorList>
    </citation>
    <scope>NUCLEOTIDE SEQUENCE [LARGE SCALE GENOMIC DNA]</scope>
</reference>
<dbReference type="AlphaFoldDB" id="A0A1F5NRR1"/>
<evidence type="ECO:0000313" key="3">
    <source>
        <dbReference type="Proteomes" id="UP000177912"/>
    </source>
</evidence>
<keyword evidence="1" id="KW-1133">Transmembrane helix</keyword>
<evidence type="ECO:0000256" key="1">
    <source>
        <dbReference type="SAM" id="Phobius"/>
    </source>
</evidence>
<gene>
    <name evidence="2" type="ORF">A2826_03135</name>
</gene>
<feature type="transmembrane region" description="Helical" evidence="1">
    <location>
        <begin position="6"/>
        <end position="31"/>
    </location>
</feature>
<organism evidence="2 3">
    <name type="scientific">Candidatus Doudnabacteria bacterium RIFCSPHIGHO2_01_FULL_43_23</name>
    <dbReference type="NCBI Taxonomy" id="1817822"/>
    <lineage>
        <taxon>Bacteria</taxon>
        <taxon>Candidatus Doudnaibacteriota</taxon>
    </lineage>
</organism>
<keyword evidence="1" id="KW-0472">Membrane</keyword>
<comment type="caution">
    <text evidence="2">The sequence shown here is derived from an EMBL/GenBank/DDBJ whole genome shotgun (WGS) entry which is preliminary data.</text>
</comment>
<accession>A0A1F5NRR1</accession>
<dbReference type="EMBL" id="MFEI01000037">
    <property type="protein sequence ID" value="OGE80232.1"/>
    <property type="molecule type" value="Genomic_DNA"/>
</dbReference>
<protein>
    <submittedName>
        <fullName evidence="2">Uncharacterized protein</fullName>
    </submittedName>
</protein>
<feature type="transmembrane region" description="Helical" evidence="1">
    <location>
        <begin position="52"/>
        <end position="75"/>
    </location>
</feature>
<proteinExistence type="predicted"/>
<keyword evidence="1" id="KW-0812">Transmembrane</keyword>
<evidence type="ECO:0000313" key="2">
    <source>
        <dbReference type="EMBL" id="OGE80232.1"/>
    </source>
</evidence>
<sequence>MTWQGIFVMVCGAIVGAGVFQIVASCDPILFKVSQRKDTLESDKLALMRLRKIEAIIGIILFFFGMAGFGLLAYLDLPKL</sequence>